<evidence type="ECO:0000313" key="1">
    <source>
        <dbReference type="EMBL" id="KAK4015170.1"/>
    </source>
</evidence>
<proteinExistence type="predicted"/>
<dbReference type="EMBL" id="JAOYFB010000005">
    <property type="protein sequence ID" value="KAK4015170.1"/>
    <property type="molecule type" value="Genomic_DNA"/>
</dbReference>
<name>A0ABQ9ZQG2_9CRUS</name>
<organism evidence="1 2">
    <name type="scientific">Daphnia magna</name>
    <dbReference type="NCBI Taxonomy" id="35525"/>
    <lineage>
        <taxon>Eukaryota</taxon>
        <taxon>Metazoa</taxon>
        <taxon>Ecdysozoa</taxon>
        <taxon>Arthropoda</taxon>
        <taxon>Crustacea</taxon>
        <taxon>Branchiopoda</taxon>
        <taxon>Diplostraca</taxon>
        <taxon>Cladocera</taxon>
        <taxon>Anomopoda</taxon>
        <taxon>Daphniidae</taxon>
        <taxon>Daphnia</taxon>
    </lineage>
</organism>
<evidence type="ECO:0000313" key="2">
    <source>
        <dbReference type="Proteomes" id="UP001234178"/>
    </source>
</evidence>
<dbReference type="Proteomes" id="UP001234178">
    <property type="component" value="Unassembled WGS sequence"/>
</dbReference>
<comment type="caution">
    <text evidence="1">The sequence shown here is derived from an EMBL/GenBank/DDBJ whole genome shotgun (WGS) entry which is preliminary data.</text>
</comment>
<accession>A0ABQ9ZQG2</accession>
<protein>
    <submittedName>
        <fullName evidence="1">Uncharacterized protein</fullName>
    </submittedName>
</protein>
<sequence>MERLQRNLEQEETNGVRAVLKLSKISLSWPEILGILAVINERFPLSFCLSEMDDVQRNLFFPPSFSRRGSFRFEPFGAAEGRPGRWLSCVSFISIIYRVLLWQLIAKIYFLSCLVRE</sequence>
<reference evidence="1 2" key="1">
    <citation type="journal article" date="2023" name="Nucleic Acids Res.">
        <title>The hologenome of Daphnia magna reveals possible DNA methylation and microbiome-mediated evolution of the host genome.</title>
        <authorList>
            <person name="Chaturvedi A."/>
            <person name="Li X."/>
            <person name="Dhandapani V."/>
            <person name="Marshall H."/>
            <person name="Kissane S."/>
            <person name="Cuenca-Cambronero M."/>
            <person name="Asole G."/>
            <person name="Calvet F."/>
            <person name="Ruiz-Romero M."/>
            <person name="Marangio P."/>
            <person name="Guigo R."/>
            <person name="Rago D."/>
            <person name="Mirbahai L."/>
            <person name="Eastwood N."/>
            <person name="Colbourne J.K."/>
            <person name="Zhou J."/>
            <person name="Mallon E."/>
            <person name="Orsini L."/>
        </authorList>
    </citation>
    <scope>NUCLEOTIDE SEQUENCE [LARGE SCALE GENOMIC DNA]</scope>
    <source>
        <strain evidence="1">LRV0_1</strain>
    </source>
</reference>
<keyword evidence="2" id="KW-1185">Reference proteome</keyword>
<gene>
    <name evidence="1" type="ORF">OUZ56_030159</name>
</gene>